<reference evidence="3 4" key="1">
    <citation type="submission" date="2019-05" db="EMBL/GenBank/DDBJ databases">
        <title>Emergence of the Ug99 lineage of the wheat stem rust pathogen through somatic hybridization.</title>
        <authorList>
            <person name="Li F."/>
            <person name="Upadhyaya N.M."/>
            <person name="Sperschneider J."/>
            <person name="Matny O."/>
            <person name="Nguyen-Phuc H."/>
            <person name="Mago R."/>
            <person name="Raley C."/>
            <person name="Miller M.E."/>
            <person name="Silverstein K.A.T."/>
            <person name="Henningsen E."/>
            <person name="Hirsch C.D."/>
            <person name="Visser B."/>
            <person name="Pretorius Z.A."/>
            <person name="Steffenson B.J."/>
            <person name="Schwessinger B."/>
            <person name="Dodds P.N."/>
            <person name="Figueroa M."/>
        </authorList>
    </citation>
    <scope>NUCLEOTIDE SEQUENCE [LARGE SCALE GENOMIC DNA]</scope>
    <source>
        <strain evidence="3 4">Ug99</strain>
    </source>
</reference>
<name>A0A5B0NTU0_PUCGR</name>
<gene>
    <name evidence="3" type="ORF">PGTUg99_013280</name>
</gene>
<dbReference type="Proteomes" id="UP000325313">
    <property type="component" value="Unassembled WGS sequence"/>
</dbReference>
<sequence length="82" mass="9339">MLEFSLLVIRALAQSALSDPLQLLYISFRPRYTQPYIFSNDASSPFSTPHRLNRKTMGTNLTNHKPTGFDPQQQTEPVDTNL</sequence>
<organism evidence="3 4">
    <name type="scientific">Puccinia graminis f. sp. tritici</name>
    <dbReference type="NCBI Taxonomy" id="56615"/>
    <lineage>
        <taxon>Eukaryota</taxon>
        <taxon>Fungi</taxon>
        <taxon>Dikarya</taxon>
        <taxon>Basidiomycota</taxon>
        <taxon>Pucciniomycotina</taxon>
        <taxon>Pucciniomycetes</taxon>
        <taxon>Pucciniales</taxon>
        <taxon>Pucciniaceae</taxon>
        <taxon>Puccinia</taxon>
    </lineage>
</organism>
<feature type="signal peptide" evidence="2">
    <location>
        <begin position="1"/>
        <end position="18"/>
    </location>
</feature>
<evidence type="ECO:0000313" key="4">
    <source>
        <dbReference type="Proteomes" id="UP000325313"/>
    </source>
</evidence>
<comment type="caution">
    <text evidence="3">The sequence shown here is derived from an EMBL/GenBank/DDBJ whole genome shotgun (WGS) entry which is preliminary data.</text>
</comment>
<feature type="chain" id="PRO_5022704337" evidence="2">
    <location>
        <begin position="19"/>
        <end position="82"/>
    </location>
</feature>
<feature type="compositionally biased region" description="Polar residues" evidence="1">
    <location>
        <begin position="56"/>
        <end position="82"/>
    </location>
</feature>
<dbReference type="EMBL" id="VDEP01000378">
    <property type="protein sequence ID" value="KAA1092076.1"/>
    <property type="molecule type" value="Genomic_DNA"/>
</dbReference>
<keyword evidence="2" id="KW-0732">Signal</keyword>
<evidence type="ECO:0000313" key="3">
    <source>
        <dbReference type="EMBL" id="KAA1092076.1"/>
    </source>
</evidence>
<evidence type="ECO:0000256" key="2">
    <source>
        <dbReference type="SAM" id="SignalP"/>
    </source>
</evidence>
<proteinExistence type="predicted"/>
<feature type="region of interest" description="Disordered" evidence="1">
    <location>
        <begin position="48"/>
        <end position="82"/>
    </location>
</feature>
<dbReference type="AlphaFoldDB" id="A0A5B0NTU0"/>
<evidence type="ECO:0000256" key="1">
    <source>
        <dbReference type="SAM" id="MobiDB-lite"/>
    </source>
</evidence>
<protein>
    <submittedName>
        <fullName evidence="3">Uncharacterized protein</fullName>
    </submittedName>
</protein>
<accession>A0A5B0NTU0</accession>